<dbReference type="GO" id="GO:0004558">
    <property type="term" value="F:alpha-1,4-glucosidase activity"/>
    <property type="evidence" value="ECO:0007669"/>
    <property type="project" value="UniProtKB-EC"/>
</dbReference>
<dbReference type="AlphaFoldDB" id="A0A1C7FFY5"/>
<dbReference type="PANTHER" id="PTHR10357:SF179">
    <property type="entry name" value="NEUTRAL AND BASIC AMINO ACID TRANSPORT PROTEIN RBAT"/>
    <property type="match status" value="1"/>
</dbReference>
<dbReference type="SMART" id="SM00642">
    <property type="entry name" value="Aamy"/>
    <property type="match status" value="1"/>
</dbReference>
<dbReference type="Pfam" id="PF00128">
    <property type="entry name" value="Alpha-amylase"/>
    <property type="match status" value="1"/>
</dbReference>
<evidence type="ECO:0000256" key="2">
    <source>
        <dbReference type="ARBA" id="ARBA00022801"/>
    </source>
</evidence>
<dbReference type="EC" id="3.2.1.20" evidence="5"/>
<reference evidence="5 6" key="1">
    <citation type="submission" date="2016-07" db="EMBL/GenBank/DDBJ databases">
        <title>Genome sequencing of Vibrio scophthalmi strain VS-05, an isolated from Paralichthys olivaceus.</title>
        <authorList>
            <person name="Han H.-J."/>
        </authorList>
    </citation>
    <scope>NUCLEOTIDE SEQUENCE [LARGE SCALE GENOMIC DNA]</scope>
    <source>
        <strain evidence="5 6">VS-05</strain>
    </source>
</reference>
<dbReference type="GO" id="GO:0009313">
    <property type="term" value="P:oligosaccharide catabolic process"/>
    <property type="evidence" value="ECO:0007669"/>
    <property type="project" value="TreeGrafter"/>
</dbReference>
<dbReference type="PATRIC" id="fig|45658.7.peg.3781"/>
<dbReference type="RefSeq" id="WP_065546528.1">
    <property type="nucleotide sequence ID" value="NZ_CP016415.1"/>
</dbReference>
<dbReference type="InterPro" id="IPR013780">
    <property type="entry name" value="Glyco_hydro_b"/>
</dbReference>
<keyword evidence="6" id="KW-1185">Reference proteome</keyword>
<sequence>MHPWVKQSVVYQIYPRSFNDSNSDGIGDLQGIICKLDYLLELGINTIWLSPIYESPCDDNGYDISNYQSILKDFGTMEDFDQLLAECHRRDIKLVMDLVINHCSDEHNWFIESKKSRDNPYSDYFHWVDEPNNWKSVFGGSAWEWSEERQQYYLHIFSKKQPDLNWSNKALRDDINAMIKWWLDKGVDGFRVDAISFLEKPQDFAALPDQDVFATLPCNNEKIGHEYIRSFMEQIHQRGAFSVGEINAVDTAEVLRYTLPERGEFQMSIVFVPPEVEVFHSDLIGYYKQQIERRIQLQEQGVWDAVFLSNHDKPRQVSLFGDDGEYWQQSAKALAVLNLTQYGTPFLYQGEEIGMTNCYFDTIEKYNDIDTVNKYNELIAKGHTNCEALATVKLASRDNARTPMQWTNEQYAGFSHVQPWLDVNNNKGEINVAEQQGNSSSILNFYRNLLALRKESSCLKFGQTTLLPSHDKVIMFERSNESEKFIVVINLSNESHAVNYDFSLFENILGQDITDSIEPFGYSIYRGV</sequence>
<dbReference type="InterPro" id="IPR045857">
    <property type="entry name" value="O16G_dom_2"/>
</dbReference>
<dbReference type="PANTHER" id="PTHR10357">
    <property type="entry name" value="ALPHA-AMYLASE FAMILY MEMBER"/>
    <property type="match status" value="1"/>
</dbReference>
<evidence type="ECO:0000313" key="6">
    <source>
        <dbReference type="Proteomes" id="UP000092528"/>
    </source>
</evidence>
<evidence type="ECO:0000256" key="3">
    <source>
        <dbReference type="ARBA" id="ARBA00023295"/>
    </source>
</evidence>
<dbReference type="InterPro" id="IPR017853">
    <property type="entry name" value="GH"/>
</dbReference>
<dbReference type="Gene3D" id="3.90.400.10">
    <property type="entry name" value="Oligo-1,6-glucosidase, Domain 2"/>
    <property type="match status" value="1"/>
</dbReference>
<dbReference type="CDD" id="cd11333">
    <property type="entry name" value="AmyAc_SI_OligoGlu_DGase"/>
    <property type="match status" value="1"/>
</dbReference>
<dbReference type="SUPFAM" id="SSF51011">
    <property type="entry name" value="Glycosyl hydrolase domain"/>
    <property type="match status" value="1"/>
</dbReference>
<protein>
    <submittedName>
        <fullName evidence="5">Alpha-glucosidase</fullName>
        <ecNumber evidence="5">3.2.1.20</ecNumber>
    </submittedName>
</protein>
<dbReference type="EMBL" id="CP016415">
    <property type="protein sequence ID" value="ANU38852.1"/>
    <property type="molecule type" value="Genomic_DNA"/>
</dbReference>
<gene>
    <name evidence="5" type="primary">malZ</name>
    <name evidence="5" type="ORF">VSVS05_03816</name>
</gene>
<organism evidence="5 6">
    <name type="scientific">Vibrio scophthalmi</name>
    <dbReference type="NCBI Taxonomy" id="45658"/>
    <lineage>
        <taxon>Bacteria</taxon>
        <taxon>Pseudomonadati</taxon>
        <taxon>Pseudomonadota</taxon>
        <taxon>Gammaproteobacteria</taxon>
        <taxon>Vibrionales</taxon>
        <taxon>Vibrionaceae</taxon>
        <taxon>Vibrio</taxon>
    </lineage>
</organism>
<dbReference type="Proteomes" id="UP000092528">
    <property type="component" value="Chromosome 2"/>
</dbReference>
<feature type="domain" description="Glycosyl hydrolase family 13 catalytic" evidence="4">
    <location>
        <begin position="12"/>
        <end position="401"/>
    </location>
</feature>
<dbReference type="STRING" id="45658.VSVS12_03424"/>
<comment type="similarity">
    <text evidence="1">Belongs to the glycosyl hydrolase 13 family.</text>
</comment>
<name>A0A1C7FFY5_9VIBR</name>
<proteinExistence type="inferred from homology"/>
<accession>A0A1C7FFY5</accession>
<evidence type="ECO:0000259" key="4">
    <source>
        <dbReference type="SMART" id="SM00642"/>
    </source>
</evidence>
<keyword evidence="3 5" id="KW-0326">Glycosidase</keyword>
<dbReference type="Gene3D" id="2.60.40.1180">
    <property type="entry name" value="Golgi alpha-mannosidase II"/>
    <property type="match status" value="1"/>
</dbReference>
<evidence type="ECO:0000256" key="1">
    <source>
        <dbReference type="ARBA" id="ARBA00008061"/>
    </source>
</evidence>
<dbReference type="FunFam" id="3.20.20.80:FF:000064">
    <property type="entry name" value="Oligo-1,6-glucosidase"/>
    <property type="match status" value="2"/>
</dbReference>
<dbReference type="FunFam" id="3.90.400.10:FF:000002">
    <property type="entry name" value="Sucrose isomerase"/>
    <property type="match status" value="1"/>
</dbReference>
<dbReference type="InterPro" id="IPR006047">
    <property type="entry name" value="GH13_cat_dom"/>
</dbReference>
<evidence type="ECO:0000313" key="5">
    <source>
        <dbReference type="EMBL" id="ANU38852.1"/>
    </source>
</evidence>
<dbReference type="GO" id="GO:0004556">
    <property type="term" value="F:alpha-amylase activity"/>
    <property type="evidence" value="ECO:0007669"/>
    <property type="project" value="TreeGrafter"/>
</dbReference>
<dbReference type="Gene3D" id="3.20.20.80">
    <property type="entry name" value="Glycosidases"/>
    <property type="match status" value="1"/>
</dbReference>
<keyword evidence="2 5" id="KW-0378">Hydrolase</keyword>
<dbReference type="SUPFAM" id="SSF51445">
    <property type="entry name" value="(Trans)glycosidases"/>
    <property type="match status" value="1"/>
</dbReference>